<feature type="region of interest" description="Disordered" evidence="1">
    <location>
        <begin position="68"/>
        <end position="111"/>
    </location>
</feature>
<dbReference type="EMBL" id="QPFP01000005">
    <property type="protein sequence ID" value="TEB36645.1"/>
    <property type="molecule type" value="Genomic_DNA"/>
</dbReference>
<feature type="compositionally biased region" description="Polar residues" evidence="1">
    <location>
        <begin position="79"/>
        <end position="94"/>
    </location>
</feature>
<name>A0A4Y7TR37_COPMI</name>
<dbReference type="Proteomes" id="UP000298030">
    <property type="component" value="Unassembled WGS sequence"/>
</dbReference>
<sequence length="151" mass="16025">MKYRGPIVPAMNEIGITMDVKPAPPVGEQHTSGPSRGEQQPMGSVPPLHLPERADVVLRQAPSFAYYGPPLSIDGRRPTSVNDSGYTATYSNHGGDSVGDPPSFGRYGPPTEVGGNTFTFYTVSQTTESGGSAVVIFEPHPPPQYTVVNVP</sequence>
<evidence type="ECO:0000313" key="3">
    <source>
        <dbReference type="Proteomes" id="UP000298030"/>
    </source>
</evidence>
<evidence type="ECO:0000313" key="2">
    <source>
        <dbReference type="EMBL" id="TEB36645.1"/>
    </source>
</evidence>
<proteinExistence type="predicted"/>
<comment type="caution">
    <text evidence="2">The sequence shown here is derived from an EMBL/GenBank/DDBJ whole genome shotgun (WGS) entry which is preliminary data.</text>
</comment>
<feature type="region of interest" description="Disordered" evidence="1">
    <location>
        <begin position="19"/>
        <end position="50"/>
    </location>
</feature>
<dbReference type="AlphaFoldDB" id="A0A4Y7TR37"/>
<gene>
    <name evidence="2" type="ORF">FA13DRAFT_1075684</name>
</gene>
<organism evidence="2 3">
    <name type="scientific">Coprinellus micaceus</name>
    <name type="common">Glistening ink-cap mushroom</name>
    <name type="synonym">Coprinus micaceus</name>
    <dbReference type="NCBI Taxonomy" id="71717"/>
    <lineage>
        <taxon>Eukaryota</taxon>
        <taxon>Fungi</taxon>
        <taxon>Dikarya</taxon>
        <taxon>Basidiomycota</taxon>
        <taxon>Agaricomycotina</taxon>
        <taxon>Agaricomycetes</taxon>
        <taxon>Agaricomycetidae</taxon>
        <taxon>Agaricales</taxon>
        <taxon>Agaricineae</taxon>
        <taxon>Psathyrellaceae</taxon>
        <taxon>Coprinellus</taxon>
    </lineage>
</organism>
<evidence type="ECO:0000256" key="1">
    <source>
        <dbReference type="SAM" id="MobiDB-lite"/>
    </source>
</evidence>
<accession>A0A4Y7TR37</accession>
<feature type="compositionally biased region" description="Polar residues" evidence="1">
    <location>
        <begin position="29"/>
        <end position="42"/>
    </location>
</feature>
<reference evidence="2 3" key="1">
    <citation type="journal article" date="2019" name="Nat. Ecol. Evol.">
        <title>Megaphylogeny resolves global patterns of mushroom evolution.</title>
        <authorList>
            <person name="Varga T."/>
            <person name="Krizsan K."/>
            <person name="Foldi C."/>
            <person name="Dima B."/>
            <person name="Sanchez-Garcia M."/>
            <person name="Sanchez-Ramirez S."/>
            <person name="Szollosi G.J."/>
            <person name="Szarkandi J.G."/>
            <person name="Papp V."/>
            <person name="Albert L."/>
            <person name="Andreopoulos W."/>
            <person name="Angelini C."/>
            <person name="Antonin V."/>
            <person name="Barry K.W."/>
            <person name="Bougher N.L."/>
            <person name="Buchanan P."/>
            <person name="Buyck B."/>
            <person name="Bense V."/>
            <person name="Catcheside P."/>
            <person name="Chovatia M."/>
            <person name="Cooper J."/>
            <person name="Damon W."/>
            <person name="Desjardin D."/>
            <person name="Finy P."/>
            <person name="Geml J."/>
            <person name="Haridas S."/>
            <person name="Hughes K."/>
            <person name="Justo A."/>
            <person name="Karasinski D."/>
            <person name="Kautmanova I."/>
            <person name="Kiss B."/>
            <person name="Kocsube S."/>
            <person name="Kotiranta H."/>
            <person name="LaButti K.M."/>
            <person name="Lechner B.E."/>
            <person name="Liimatainen K."/>
            <person name="Lipzen A."/>
            <person name="Lukacs Z."/>
            <person name="Mihaltcheva S."/>
            <person name="Morgado L.N."/>
            <person name="Niskanen T."/>
            <person name="Noordeloos M.E."/>
            <person name="Ohm R.A."/>
            <person name="Ortiz-Santana B."/>
            <person name="Ovrebo C."/>
            <person name="Racz N."/>
            <person name="Riley R."/>
            <person name="Savchenko A."/>
            <person name="Shiryaev A."/>
            <person name="Soop K."/>
            <person name="Spirin V."/>
            <person name="Szebenyi C."/>
            <person name="Tomsovsky M."/>
            <person name="Tulloss R.E."/>
            <person name="Uehling J."/>
            <person name="Grigoriev I.V."/>
            <person name="Vagvolgyi C."/>
            <person name="Papp T."/>
            <person name="Martin F.M."/>
            <person name="Miettinen O."/>
            <person name="Hibbett D.S."/>
            <person name="Nagy L.G."/>
        </authorList>
    </citation>
    <scope>NUCLEOTIDE SEQUENCE [LARGE SCALE GENOMIC DNA]</scope>
    <source>
        <strain evidence="2 3">FP101781</strain>
    </source>
</reference>
<keyword evidence="3" id="KW-1185">Reference proteome</keyword>
<protein>
    <submittedName>
        <fullName evidence="2">Uncharacterized protein</fullName>
    </submittedName>
</protein>